<dbReference type="OrthoDB" id="4522623at2759"/>
<organism evidence="2 3">
    <name type="scientific">Fusarium kuroshium</name>
    <dbReference type="NCBI Taxonomy" id="2010991"/>
    <lineage>
        <taxon>Eukaryota</taxon>
        <taxon>Fungi</taxon>
        <taxon>Dikarya</taxon>
        <taxon>Ascomycota</taxon>
        <taxon>Pezizomycotina</taxon>
        <taxon>Sordariomycetes</taxon>
        <taxon>Hypocreomycetidae</taxon>
        <taxon>Hypocreales</taxon>
        <taxon>Nectriaceae</taxon>
        <taxon>Fusarium</taxon>
        <taxon>Fusarium solani species complex</taxon>
    </lineage>
</organism>
<keyword evidence="3" id="KW-1185">Reference proteome</keyword>
<dbReference type="Proteomes" id="UP000277212">
    <property type="component" value="Unassembled WGS sequence"/>
</dbReference>
<sequence length="308" mass="33163">MDFFLLSLLVAAVGQISTVASHPLELAPRADDLCSAGEIEFTDTVKEMFTGFTSHYCQKNTPGDEETWSTEDFSMKISSSADGCTAPASMPENECKDSFKKSIDACSVGDKISGGKSHWTGPNGTCLKFSIHLEPIEAEVLKTDIEYHAELNEVAVGEGLYSCDDYMKLFDKVREDCLGTGCEVSKKACDSHTCVTIDGTTSAGMKDKFKGYLDQLRSVIAGSCKTEAYQDHFCTPNGVCSTNKRVKVQIPSLLGSSTAKGKHFVANYKVAFTKQERKSECDIIEALVNAGLGALPGGSLLGSITLFC</sequence>
<feature type="chain" id="PRO_5018142126" evidence="1">
    <location>
        <begin position="22"/>
        <end position="308"/>
    </location>
</feature>
<comment type="caution">
    <text evidence="2">The sequence shown here is derived from an EMBL/GenBank/DDBJ whole genome shotgun (WGS) entry which is preliminary data.</text>
</comment>
<name>A0A3M2RHL8_9HYPO</name>
<evidence type="ECO:0000256" key="1">
    <source>
        <dbReference type="SAM" id="SignalP"/>
    </source>
</evidence>
<feature type="signal peptide" evidence="1">
    <location>
        <begin position="1"/>
        <end position="21"/>
    </location>
</feature>
<proteinExistence type="predicted"/>
<evidence type="ECO:0000313" key="3">
    <source>
        <dbReference type="Proteomes" id="UP000277212"/>
    </source>
</evidence>
<gene>
    <name evidence="2" type="ORF">CDV36_014509</name>
</gene>
<protein>
    <submittedName>
        <fullName evidence="2">Uncharacterized protein</fullName>
    </submittedName>
</protein>
<reference evidence="2 3" key="1">
    <citation type="submission" date="2017-06" db="EMBL/GenBank/DDBJ databases">
        <title>Comparative genomic analysis of Ambrosia Fusariam Clade fungi.</title>
        <authorList>
            <person name="Stajich J.E."/>
            <person name="Carrillo J."/>
            <person name="Kijimoto T."/>
            <person name="Eskalen A."/>
            <person name="O'Donnell K."/>
            <person name="Kasson M."/>
        </authorList>
    </citation>
    <scope>NUCLEOTIDE SEQUENCE [LARGE SCALE GENOMIC DNA]</scope>
    <source>
        <strain evidence="2">UCR3666</strain>
    </source>
</reference>
<dbReference type="AlphaFoldDB" id="A0A3M2RHL8"/>
<dbReference type="EMBL" id="NKUJ01000465">
    <property type="protein sequence ID" value="RMJ04827.1"/>
    <property type="molecule type" value="Genomic_DNA"/>
</dbReference>
<keyword evidence="1" id="KW-0732">Signal</keyword>
<evidence type="ECO:0000313" key="2">
    <source>
        <dbReference type="EMBL" id="RMJ04827.1"/>
    </source>
</evidence>
<accession>A0A3M2RHL8</accession>